<dbReference type="Gene3D" id="3.30.460.10">
    <property type="entry name" value="Beta Polymerase, domain 2"/>
    <property type="match status" value="1"/>
</dbReference>
<reference evidence="5 6" key="1">
    <citation type="submission" date="2022-11" db="EMBL/GenBank/DDBJ databases">
        <title>Host association and intracellularity evolved multiple times independently in the Rickettsiales.</title>
        <authorList>
            <person name="Castelli M."/>
            <person name="Nardi T."/>
            <person name="Gammuto L."/>
            <person name="Bellinzona G."/>
            <person name="Sabaneyeva E."/>
            <person name="Potekhin A."/>
            <person name="Serra V."/>
            <person name="Petroni G."/>
            <person name="Sassera D."/>
        </authorList>
    </citation>
    <scope>NUCLEOTIDE SEQUENCE [LARGE SCALE GENOMIC DNA]</scope>
    <source>
        <strain evidence="5 6">NDG2</strain>
    </source>
</reference>
<dbReference type="Gene3D" id="3.10.20.30">
    <property type="match status" value="1"/>
</dbReference>
<evidence type="ECO:0000256" key="2">
    <source>
        <dbReference type="ARBA" id="ARBA00048244"/>
    </source>
</evidence>
<dbReference type="EMBL" id="CP110820">
    <property type="protein sequence ID" value="WPX96121.1"/>
    <property type="molecule type" value="Genomic_DNA"/>
</dbReference>
<dbReference type="Pfam" id="PF13328">
    <property type="entry name" value="HD_4"/>
    <property type="match status" value="1"/>
</dbReference>
<feature type="domain" description="HD" evidence="4">
    <location>
        <begin position="57"/>
        <end position="160"/>
    </location>
</feature>
<dbReference type="PROSITE" id="PS51831">
    <property type="entry name" value="HD"/>
    <property type="match status" value="1"/>
</dbReference>
<gene>
    <name evidence="5" type="ORF">Bandiella_00225</name>
</gene>
<proteinExistence type="inferred from homology"/>
<dbReference type="PANTHER" id="PTHR21262">
    <property type="entry name" value="GUANOSINE-3',5'-BIS DIPHOSPHATE 3'-PYROPHOSPHOHYDROLASE"/>
    <property type="match status" value="1"/>
</dbReference>
<protein>
    <recommendedName>
        <fullName evidence="1">GTP diphosphokinase</fullName>
        <ecNumber evidence="1">2.7.6.5</ecNumber>
    </recommendedName>
</protein>
<dbReference type="SMART" id="SM00954">
    <property type="entry name" value="RelA_SpoT"/>
    <property type="match status" value="1"/>
</dbReference>
<organism evidence="5 6">
    <name type="scientific">Candidatus Bandiella euplotis</name>
    <dbReference type="NCBI Taxonomy" id="1664265"/>
    <lineage>
        <taxon>Bacteria</taxon>
        <taxon>Pseudomonadati</taxon>
        <taxon>Pseudomonadota</taxon>
        <taxon>Alphaproteobacteria</taxon>
        <taxon>Rickettsiales</taxon>
        <taxon>Candidatus Midichloriaceae</taxon>
        <taxon>Candidatus Bandiella</taxon>
    </lineage>
</organism>
<dbReference type="RefSeq" id="WP_323733039.1">
    <property type="nucleotide sequence ID" value="NZ_CP110820.1"/>
</dbReference>
<dbReference type="InterPro" id="IPR012676">
    <property type="entry name" value="TGS-like"/>
</dbReference>
<comment type="function">
    <text evidence="3">In eubacteria ppGpp (guanosine 3'-diphosphate 5'-diphosphate) is a mediator of the stringent response that coordinates a variety of cellular activities in response to changes in nutritional abundance.</text>
</comment>
<dbReference type="InterPro" id="IPR045600">
    <property type="entry name" value="RelA/SpoT_AH_RIS"/>
</dbReference>
<evidence type="ECO:0000259" key="4">
    <source>
        <dbReference type="PROSITE" id="PS51831"/>
    </source>
</evidence>
<evidence type="ECO:0000256" key="1">
    <source>
        <dbReference type="ARBA" id="ARBA00013251"/>
    </source>
</evidence>
<evidence type="ECO:0000313" key="5">
    <source>
        <dbReference type="EMBL" id="WPX96121.1"/>
    </source>
</evidence>
<dbReference type="InterPro" id="IPR004811">
    <property type="entry name" value="RelA/Spo_fam"/>
</dbReference>
<dbReference type="SUPFAM" id="SSF81271">
    <property type="entry name" value="TGS-like"/>
    <property type="match status" value="1"/>
</dbReference>
<dbReference type="PANTHER" id="PTHR21262:SF36">
    <property type="entry name" value="BIFUNCTIONAL (P)PPGPP SYNTHASE_HYDROLASE SPOT"/>
    <property type="match status" value="1"/>
</dbReference>
<dbReference type="NCBIfam" id="TIGR00691">
    <property type="entry name" value="spoT_relA"/>
    <property type="match status" value="1"/>
</dbReference>
<dbReference type="SMART" id="SM00471">
    <property type="entry name" value="HDc"/>
    <property type="match status" value="1"/>
</dbReference>
<dbReference type="InterPro" id="IPR007685">
    <property type="entry name" value="RelA_SpoT"/>
</dbReference>
<dbReference type="Pfam" id="PF19296">
    <property type="entry name" value="RelA_AH_RIS"/>
    <property type="match status" value="1"/>
</dbReference>
<dbReference type="InterPro" id="IPR012675">
    <property type="entry name" value="Beta-grasp_dom_sf"/>
</dbReference>
<dbReference type="CDD" id="cd00077">
    <property type="entry name" value="HDc"/>
    <property type="match status" value="1"/>
</dbReference>
<dbReference type="EC" id="2.7.6.5" evidence="1"/>
<keyword evidence="6" id="KW-1185">Reference proteome</keyword>
<comment type="catalytic activity">
    <reaction evidence="2">
        <text>GTP + ATP = guanosine 3'-diphosphate 5'-triphosphate + AMP</text>
        <dbReference type="Rhea" id="RHEA:22088"/>
        <dbReference type="ChEBI" id="CHEBI:30616"/>
        <dbReference type="ChEBI" id="CHEBI:37565"/>
        <dbReference type="ChEBI" id="CHEBI:142410"/>
        <dbReference type="ChEBI" id="CHEBI:456215"/>
        <dbReference type="EC" id="2.7.6.5"/>
    </reaction>
</comment>
<dbReference type="Gene3D" id="1.10.3210.10">
    <property type="entry name" value="Hypothetical protein af1432"/>
    <property type="match status" value="1"/>
</dbReference>
<dbReference type="InterPro" id="IPR006674">
    <property type="entry name" value="HD_domain"/>
</dbReference>
<dbReference type="InterPro" id="IPR043519">
    <property type="entry name" value="NT_sf"/>
</dbReference>
<dbReference type="Proteomes" id="UP001327219">
    <property type="component" value="Chromosome"/>
</dbReference>
<sequence>MKELSNKHWESKLQDSFAELVGKLKNNHNIDLDLVTKAFDVARNAHKGQFRASGEPYIFHPLEVAKIIADLRVDTSTIVTALLHDTIEDTTLTYDEISDLFGKKVTEMVLGVTKLKIIENKNTILNKEAKRIENYKNLICAVSKDIMVLLVKLADRLHNMQTLHHIKNPDKRRRIAAETMDIHSALAERIGLHSFKNELQDLAFTELYPQEKKSIQAQLKKLNKNNAGVVEEIVAELNMVVAKAELSFVNISGREKKPCSIWRKIQNKRISFENLSDIFAFRIIVEDVISCYKVLYAIHSTYHMVQSGFKDYISIPKTNGYKSIHTIINGPGGRKIEIQIRTKEMHDIAEFGVAAHWWYKEGLIDREEINRFAGLNSVVSVVNNSPNSIEVLENSKLEMRYHQVFCFSTKDELFSLPIGATPLDFAFYVHSNIGLRCIGAVVNKKVVPLVYELQNGDCVEILCSQEEKASELWEDILVTGKAKTKLKRYLNEKKKRKLTKIGESIYNKALIRLNMSYDRALTYFPLKLPIKYNDINHLFYLLGQEKLKMRDVVKAIYVELEKEKKLDNVVMRFVV</sequence>
<dbReference type="InterPro" id="IPR004095">
    <property type="entry name" value="TGS"/>
</dbReference>
<comment type="similarity">
    <text evidence="3">Belongs to the relA/spoT family.</text>
</comment>
<accession>A0ABZ0ULJ6</accession>
<dbReference type="InterPro" id="IPR003607">
    <property type="entry name" value="HD/PDEase_dom"/>
</dbReference>
<evidence type="ECO:0000313" key="6">
    <source>
        <dbReference type="Proteomes" id="UP001327219"/>
    </source>
</evidence>
<dbReference type="CDD" id="cd05399">
    <property type="entry name" value="NT_Rel-Spo_like"/>
    <property type="match status" value="1"/>
</dbReference>
<dbReference type="Pfam" id="PF04607">
    <property type="entry name" value="RelA_SpoT"/>
    <property type="match status" value="1"/>
</dbReference>
<dbReference type="SUPFAM" id="SSF81301">
    <property type="entry name" value="Nucleotidyltransferase"/>
    <property type="match status" value="1"/>
</dbReference>
<evidence type="ECO:0000256" key="3">
    <source>
        <dbReference type="RuleBase" id="RU003847"/>
    </source>
</evidence>
<dbReference type="SUPFAM" id="SSF109604">
    <property type="entry name" value="HD-domain/PDEase-like"/>
    <property type="match status" value="1"/>
</dbReference>
<dbReference type="Pfam" id="PF02824">
    <property type="entry name" value="TGS"/>
    <property type="match status" value="1"/>
</dbReference>
<name>A0ABZ0ULJ6_9RICK</name>